<sequence>MPDRPDMAAALAAPPLTNLIRAGGEMFAWNDPAVRENALLTHLILGLGGPGRTVLVAGPHPDGVVAALTAGGAEVTWVLRSLGDAERAARTHPAITVLAGAFGKADLTGGYDLVVAADGIRRLNSAEGDQLPSGELLERLAGAVRPGGALLLMHDNQLGVHHTVSLDPGRRLRDDTAWYSADEPSADYPAARAQLTARLADAGLAVGMAYAAFPEPSAPAVLIGGDVLGDVSSPLRPWIRSVLTQAYTTAFRARPVLSDPRKLISRALRAGAEDTVAGGWLVVAYAPGESGPSGSRHEVLVGDVRGVYTIEAGGPRMLAPQSGRTEAPGLRHAGFVPLAAGYQLEERLFELCAVADVRQLRREITRYEAWLSAGPAGGSRMLADLSDIVIAEDGPAVLSARWEPVEPVSVQVALVRAVWQFAVRLITWGRPHPWPITASAADLAAILVGMAGRSLADEDLRAAIDLQMVIDSAEFDLKPSEQQTHRLALLAVQPGTAPVDVAGYEELVEALWRQRYQASHLLAMMEWNEQLIRSRDTALSKMDWELQLLRRGWGARGLMLAKRAYKMVRK</sequence>
<dbReference type="EMBL" id="JBHSBL010000003">
    <property type="protein sequence ID" value="MFC4063711.1"/>
    <property type="molecule type" value="Genomic_DNA"/>
</dbReference>
<dbReference type="Proteomes" id="UP001595867">
    <property type="component" value="Unassembled WGS sequence"/>
</dbReference>
<comment type="caution">
    <text evidence="1">The sequence shown here is derived from an EMBL/GenBank/DDBJ whole genome shotgun (WGS) entry which is preliminary data.</text>
</comment>
<evidence type="ECO:0000313" key="2">
    <source>
        <dbReference type="Proteomes" id="UP001595867"/>
    </source>
</evidence>
<keyword evidence="2" id="KW-1185">Reference proteome</keyword>
<dbReference type="RefSeq" id="WP_378064752.1">
    <property type="nucleotide sequence ID" value="NZ_JBHSBL010000003.1"/>
</dbReference>
<reference evidence="2" key="1">
    <citation type="journal article" date="2019" name="Int. J. Syst. Evol. Microbiol.">
        <title>The Global Catalogue of Microorganisms (GCM) 10K type strain sequencing project: providing services to taxonomists for standard genome sequencing and annotation.</title>
        <authorList>
            <consortium name="The Broad Institute Genomics Platform"/>
            <consortium name="The Broad Institute Genome Sequencing Center for Infectious Disease"/>
            <person name="Wu L."/>
            <person name="Ma J."/>
        </authorList>
    </citation>
    <scope>NUCLEOTIDE SEQUENCE [LARGE SCALE GENOMIC DNA]</scope>
    <source>
        <strain evidence="2">TBRC 5832</strain>
    </source>
</reference>
<evidence type="ECO:0008006" key="3">
    <source>
        <dbReference type="Google" id="ProtNLM"/>
    </source>
</evidence>
<dbReference type="SUPFAM" id="SSF53335">
    <property type="entry name" value="S-adenosyl-L-methionine-dependent methyltransferases"/>
    <property type="match status" value="1"/>
</dbReference>
<dbReference type="InterPro" id="IPR029063">
    <property type="entry name" value="SAM-dependent_MTases_sf"/>
</dbReference>
<protein>
    <recommendedName>
        <fullName evidence="3">Class I SAM-dependent methyltransferase</fullName>
    </recommendedName>
</protein>
<accession>A0ABV8II75</accession>
<evidence type="ECO:0000313" key="1">
    <source>
        <dbReference type="EMBL" id="MFC4063711.1"/>
    </source>
</evidence>
<name>A0ABV8II75_9ACTN</name>
<dbReference type="Gene3D" id="3.40.50.150">
    <property type="entry name" value="Vaccinia Virus protein VP39"/>
    <property type="match status" value="1"/>
</dbReference>
<proteinExistence type="predicted"/>
<gene>
    <name evidence="1" type="ORF">ACFO0C_02120</name>
</gene>
<organism evidence="1 2">
    <name type="scientific">Actinoplanes subglobosus</name>
    <dbReference type="NCBI Taxonomy" id="1547892"/>
    <lineage>
        <taxon>Bacteria</taxon>
        <taxon>Bacillati</taxon>
        <taxon>Actinomycetota</taxon>
        <taxon>Actinomycetes</taxon>
        <taxon>Micromonosporales</taxon>
        <taxon>Micromonosporaceae</taxon>
        <taxon>Actinoplanes</taxon>
    </lineage>
</organism>